<dbReference type="AlphaFoldDB" id="A0A7J5MVZ1"/>
<dbReference type="EMBL" id="WDLT01000012">
    <property type="protein sequence ID" value="KAB5744312.1"/>
    <property type="molecule type" value="Genomic_DNA"/>
</dbReference>
<organism evidence="1 2">
    <name type="scientific">Bifidobacterium adolescentis</name>
    <dbReference type="NCBI Taxonomy" id="1680"/>
    <lineage>
        <taxon>Bacteria</taxon>
        <taxon>Bacillati</taxon>
        <taxon>Actinomycetota</taxon>
        <taxon>Actinomycetes</taxon>
        <taxon>Bifidobacteriales</taxon>
        <taxon>Bifidobacteriaceae</taxon>
        <taxon>Bifidobacterium</taxon>
    </lineage>
</organism>
<protein>
    <submittedName>
        <fullName evidence="1">Uncharacterized protein</fullName>
    </submittedName>
</protein>
<comment type="caution">
    <text evidence="1">The sequence shown here is derived from an EMBL/GenBank/DDBJ whole genome shotgun (WGS) entry which is preliminary data.</text>
</comment>
<reference evidence="1 2" key="1">
    <citation type="journal article" date="2019" name="Nat. Med.">
        <title>A library of human gut bacterial isolates paired with longitudinal multiomics data enables mechanistic microbiome research.</title>
        <authorList>
            <person name="Poyet M."/>
            <person name="Groussin M."/>
            <person name="Gibbons S.M."/>
            <person name="Avila-Pacheco J."/>
            <person name="Jiang X."/>
            <person name="Kearney S.M."/>
            <person name="Perrotta A.R."/>
            <person name="Berdy B."/>
            <person name="Zhao S."/>
            <person name="Lieberman T.D."/>
            <person name="Swanson P.K."/>
            <person name="Smith M."/>
            <person name="Roesemann S."/>
            <person name="Alexander J.E."/>
            <person name="Rich S.A."/>
            <person name="Livny J."/>
            <person name="Vlamakis H."/>
            <person name="Clish C."/>
            <person name="Bullock K."/>
            <person name="Deik A."/>
            <person name="Scott J."/>
            <person name="Pierce K.A."/>
            <person name="Xavier R.J."/>
            <person name="Alm E.J."/>
        </authorList>
    </citation>
    <scope>NUCLEOTIDE SEQUENCE [LARGE SCALE GENOMIC DNA]</scope>
    <source>
        <strain evidence="1 2">BIOML-A190</strain>
    </source>
</reference>
<accession>A0A7J5MVZ1</accession>
<proteinExistence type="predicted"/>
<sequence>MNKQNETVLLEHLADTFETKLRKADRSIGTDIPDPYREGRMDAFGWAATYCRLLLLLVERK</sequence>
<gene>
    <name evidence="1" type="ORF">GA752_08765</name>
</gene>
<evidence type="ECO:0000313" key="2">
    <source>
        <dbReference type="Proteomes" id="UP000437631"/>
    </source>
</evidence>
<dbReference type="Proteomes" id="UP000437631">
    <property type="component" value="Unassembled WGS sequence"/>
</dbReference>
<name>A0A7J5MVZ1_BIFAD</name>
<evidence type="ECO:0000313" key="1">
    <source>
        <dbReference type="EMBL" id="KAB5744312.1"/>
    </source>
</evidence>